<dbReference type="OrthoDB" id="9852687at2"/>
<proteinExistence type="predicted"/>
<organism evidence="1 2">
    <name type="scientific">Paludibacter jiangxiensis</name>
    <dbReference type="NCBI Taxonomy" id="681398"/>
    <lineage>
        <taxon>Bacteria</taxon>
        <taxon>Pseudomonadati</taxon>
        <taxon>Bacteroidota</taxon>
        <taxon>Bacteroidia</taxon>
        <taxon>Bacteroidales</taxon>
        <taxon>Paludibacteraceae</taxon>
        <taxon>Paludibacter</taxon>
    </lineage>
</organism>
<name>A0A170ZCW2_9BACT</name>
<reference evidence="2" key="1">
    <citation type="submission" date="2016-04" db="EMBL/GenBank/DDBJ databases">
        <title>Draft genome sequence of Paludibacter jiangxiensis strain NM7.</title>
        <authorList>
            <person name="Qiu Y."/>
            <person name="Matsuura N."/>
            <person name="Ohashi A."/>
            <person name="Tourlousse M.D."/>
            <person name="Sekiguchi Y."/>
        </authorList>
    </citation>
    <scope>NUCLEOTIDE SEQUENCE [LARGE SCALE GENOMIC DNA]</scope>
    <source>
        <strain evidence="2">NM7</strain>
    </source>
</reference>
<dbReference type="Proteomes" id="UP000076586">
    <property type="component" value="Unassembled WGS sequence"/>
</dbReference>
<evidence type="ECO:0000313" key="2">
    <source>
        <dbReference type="Proteomes" id="UP000076586"/>
    </source>
</evidence>
<dbReference type="EMBL" id="BDCR01000002">
    <property type="protein sequence ID" value="GAT62540.1"/>
    <property type="molecule type" value="Genomic_DNA"/>
</dbReference>
<dbReference type="RefSeq" id="WP_068702942.1">
    <property type="nucleotide sequence ID" value="NZ_BDCR01000002.1"/>
</dbReference>
<accession>A0A170ZCW2</accession>
<dbReference type="AlphaFoldDB" id="A0A170ZCW2"/>
<comment type="caution">
    <text evidence="1">The sequence shown here is derived from an EMBL/GenBank/DDBJ whole genome shotgun (WGS) entry which is preliminary data.</text>
</comment>
<evidence type="ECO:0000313" key="1">
    <source>
        <dbReference type="EMBL" id="GAT62540.1"/>
    </source>
</evidence>
<sequence length="194" mass="22556">MIVDNKEILHDFYKHFNSRLTSWDFVIKYKQLKSGYNPREETALILPVDNEKTYEQLLSNSYPNLVEGILRNIQVEKSCRDVFLSELDEEILSLFEEFIREASLKSEVVIHNERIMIKSYDMFADLIWSPISQFHSELTASVDYFNKYIEAVGGNKECLFLNANSSTSFSYFIQIWVCESLGIPLNPNSNVLVS</sequence>
<reference evidence="2" key="2">
    <citation type="journal article" date="2017" name="Genome Announc.">
        <title>Draft genome sequence of Paludibacter jiangxiensis NM7(T), a propionate-producing fermentative bacterium.</title>
        <authorList>
            <person name="Qiu Y.-L."/>
            <person name="Tourlousse D.M."/>
            <person name="Matsuura N."/>
            <person name="Ohashi A."/>
            <person name="Sekiguchi Y."/>
        </authorList>
    </citation>
    <scope>NUCLEOTIDE SEQUENCE [LARGE SCALE GENOMIC DNA]</scope>
    <source>
        <strain evidence="2">NM7</strain>
    </source>
</reference>
<protein>
    <submittedName>
        <fullName evidence="1">Uncharacterized protein</fullName>
    </submittedName>
</protein>
<dbReference type="STRING" id="681398.PJIAN_299"/>
<gene>
    <name evidence="1" type="ORF">PJIAN_299</name>
</gene>
<keyword evidence="2" id="KW-1185">Reference proteome</keyword>